<dbReference type="NCBIfam" id="TIGR00803">
    <property type="entry name" value="nst"/>
    <property type="match status" value="1"/>
</dbReference>
<organism evidence="8 9">
    <name type="scientific">Saccoglossus kowalevskii</name>
    <name type="common">Acorn worm</name>
    <dbReference type="NCBI Taxonomy" id="10224"/>
    <lineage>
        <taxon>Eukaryota</taxon>
        <taxon>Metazoa</taxon>
        <taxon>Hemichordata</taxon>
        <taxon>Enteropneusta</taxon>
        <taxon>Harrimaniidae</taxon>
        <taxon>Saccoglossus</taxon>
    </lineage>
</organism>
<evidence type="ECO:0000313" key="8">
    <source>
        <dbReference type="Proteomes" id="UP000694865"/>
    </source>
</evidence>
<dbReference type="InterPro" id="IPR037185">
    <property type="entry name" value="EmrE-like"/>
</dbReference>
<feature type="transmembrane region" description="Helical" evidence="7">
    <location>
        <begin position="223"/>
        <end position="243"/>
    </location>
</feature>
<keyword evidence="4 7" id="KW-0812">Transmembrane</keyword>
<keyword evidence="6 7" id="KW-0472">Membrane</keyword>
<keyword evidence="3" id="KW-0813">Transport</keyword>
<dbReference type="Proteomes" id="UP000694865">
    <property type="component" value="Unplaced"/>
</dbReference>
<feature type="transmembrane region" description="Helical" evidence="7">
    <location>
        <begin position="129"/>
        <end position="148"/>
    </location>
</feature>
<evidence type="ECO:0000256" key="5">
    <source>
        <dbReference type="ARBA" id="ARBA00022989"/>
    </source>
</evidence>
<feature type="transmembrane region" description="Helical" evidence="7">
    <location>
        <begin position="286"/>
        <end position="305"/>
    </location>
</feature>
<sequence>MVNTEKDTSAPQKEPSKPIKYISLGLLVLQNAILILVMRYTRTTKTVEGHMYLASTAVVTTEVIKLATCLLVVLLQSRFHIGTFLSYLYNTIIANPMDTLKVVSVPALAYTLQNNLIYSALSHLSATTFHVAMQLKILTTAVFYVLWLKKTLGRVQWLSIFIAFIGVVIVQVQSTDPNEQLIAAHIEQNYLFGLSAVLVMCLSSGFAAVYLEKILKETAGSVWLRNIQLGIYGVSFSLVAMWLKDGAEISEKGFFHGYTPLVWFVACWQAFGGLLVAIVVKYADNILKVFATSVALLISTVVSVLMFGFLINIQFCIGSGLIIFSVFLYTQRVM</sequence>
<protein>
    <submittedName>
        <fullName evidence="9">UDP-galactose translocator-like</fullName>
    </submittedName>
</protein>
<evidence type="ECO:0000256" key="7">
    <source>
        <dbReference type="SAM" id="Phobius"/>
    </source>
</evidence>
<dbReference type="PANTHER" id="PTHR10231">
    <property type="entry name" value="NUCLEOTIDE-SUGAR TRANSMEMBRANE TRANSPORTER"/>
    <property type="match status" value="1"/>
</dbReference>
<keyword evidence="3" id="KW-0762">Sugar transport</keyword>
<dbReference type="Pfam" id="PF04142">
    <property type="entry name" value="Nuc_sug_transp"/>
    <property type="match status" value="1"/>
</dbReference>
<reference evidence="9" key="1">
    <citation type="submission" date="2025-08" db="UniProtKB">
        <authorList>
            <consortium name="RefSeq"/>
        </authorList>
    </citation>
    <scope>IDENTIFICATION</scope>
    <source>
        <tissue evidence="9">Testes</tissue>
    </source>
</reference>
<dbReference type="PIRSF" id="PIRSF005799">
    <property type="entry name" value="UDP-gal_transpt"/>
    <property type="match status" value="1"/>
</dbReference>
<feature type="transmembrane region" description="Helical" evidence="7">
    <location>
        <begin position="255"/>
        <end position="279"/>
    </location>
</feature>
<evidence type="ECO:0000256" key="6">
    <source>
        <dbReference type="ARBA" id="ARBA00023136"/>
    </source>
</evidence>
<feature type="transmembrane region" description="Helical" evidence="7">
    <location>
        <begin position="311"/>
        <end position="330"/>
    </location>
</feature>
<evidence type="ECO:0000256" key="4">
    <source>
        <dbReference type="ARBA" id="ARBA00022692"/>
    </source>
</evidence>
<comment type="subcellular location">
    <subcellularLocation>
        <location evidence="1">Membrane</location>
        <topology evidence="1">Multi-pass membrane protein</topology>
    </subcellularLocation>
</comment>
<gene>
    <name evidence="9" type="primary">LOC102802625</name>
</gene>
<accession>A0ABM0M996</accession>
<evidence type="ECO:0000256" key="1">
    <source>
        <dbReference type="ARBA" id="ARBA00004141"/>
    </source>
</evidence>
<feature type="transmembrane region" description="Helical" evidence="7">
    <location>
        <begin position="52"/>
        <end position="75"/>
    </location>
</feature>
<feature type="transmembrane region" description="Helical" evidence="7">
    <location>
        <begin position="21"/>
        <end position="40"/>
    </location>
</feature>
<feature type="transmembrane region" description="Helical" evidence="7">
    <location>
        <begin position="155"/>
        <end position="172"/>
    </location>
</feature>
<evidence type="ECO:0000313" key="9">
    <source>
        <dbReference type="RefSeq" id="XP_006816587.1"/>
    </source>
</evidence>
<feature type="transmembrane region" description="Helical" evidence="7">
    <location>
        <begin position="87"/>
        <end position="109"/>
    </location>
</feature>
<proteinExistence type="inferred from homology"/>
<keyword evidence="8" id="KW-1185">Reference proteome</keyword>
<name>A0ABM0M996_SACKO</name>
<evidence type="ECO:0000256" key="3">
    <source>
        <dbReference type="ARBA" id="ARBA00022597"/>
    </source>
</evidence>
<keyword evidence="5 7" id="KW-1133">Transmembrane helix</keyword>
<dbReference type="GeneID" id="102802625"/>
<dbReference type="SUPFAM" id="SSF103481">
    <property type="entry name" value="Multidrug resistance efflux transporter EmrE"/>
    <property type="match status" value="1"/>
</dbReference>
<dbReference type="InterPro" id="IPR007271">
    <property type="entry name" value="Nuc_sug_transpt"/>
</dbReference>
<comment type="similarity">
    <text evidence="2">Belongs to the nucleotide-sugar transporter family. SLC35A subfamily.</text>
</comment>
<evidence type="ECO:0000256" key="2">
    <source>
        <dbReference type="ARBA" id="ARBA00009976"/>
    </source>
</evidence>
<feature type="transmembrane region" description="Helical" evidence="7">
    <location>
        <begin position="192"/>
        <end position="211"/>
    </location>
</feature>
<dbReference type="RefSeq" id="XP_006816587.1">
    <property type="nucleotide sequence ID" value="XM_006816524.1"/>
</dbReference>